<keyword evidence="1" id="KW-0805">Transcription regulation</keyword>
<protein>
    <submittedName>
        <fullName evidence="6">TetR/AcrR family transcriptional regulator</fullName>
    </submittedName>
</protein>
<evidence type="ECO:0000256" key="4">
    <source>
        <dbReference type="PROSITE-ProRule" id="PRU00335"/>
    </source>
</evidence>
<proteinExistence type="predicted"/>
<dbReference type="SUPFAM" id="SSF48498">
    <property type="entry name" value="Tetracyclin repressor-like, C-terminal domain"/>
    <property type="match status" value="1"/>
</dbReference>
<dbReference type="InterPro" id="IPR036271">
    <property type="entry name" value="Tet_transcr_reg_TetR-rel_C_sf"/>
</dbReference>
<name>A0ABV8TZV6_9ACTN</name>
<dbReference type="RefSeq" id="WP_380622176.1">
    <property type="nucleotide sequence ID" value="NZ_JBHSDK010000018.1"/>
</dbReference>
<gene>
    <name evidence="6" type="ORF">ACFPET_14145</name>
</gene>
<evidence type="ECO:0000256" key="3">
    <source>
        <dbReference type="ARBA" id="ARBA00023163"/>
    </source>
</evidence>
<dbReference type="PANTHER" id="PTHR47506">
    <property type="entry name" value="TRANSCRIPTIONAL REGULATORY PROTEIN"/>
    <property type="match status" value="1"/>
</dbReference>
<dbReference type="Proteomes" id="UP001595823">
    <property type="component" value="Unassembled WGS sequence"/>
</dbReference>
<dbReference type="InterPro" id="IPR009057">
    <property type="entry name" value="Homeodomain-like_sf"/>
</dbReference>
<dbReference type="Pfam" id="PF00440">
    <property type="entry name" value="TetR_N"/>
    <property type="match status" value="1"/>
</dbReference>
<keyword evidence="7" id="KW-1185">Reference proteome</keyword>
<comment type="caution">
    <text evidence="6">The sequence shown here is derived from an EMBL/GenBank/DDBJ whole genome shotgun (WGS) entry which is preliminary data.</text>
</comment>
<keyword evidence="2 4" id="KW-0238">DNA-binding</keyword>
<organism evidence="6 7">
    <name type="scientific">Salininema proteolyticum</name>
    <dbReference type="NCBI Taxonomy" id="1607685"/>
    <lineage>
        <taxon>Bacteria</taxon>
        <taxon>Bacillati</taxon>
        <taxon>Actinomycetota</taxon>
        <taxon>Actinomycetes</taxon>
        <taxon>Glycomycetales</taxon>
        <taxon>Glycomycetaceae</taxon>
        <taxon>Salininema</taxon>
    </lineage>
</organism>
<evidence type="ECO:0000313" key="7">
    <source>
        <dbReference type="Proteomes" id="UP001595823"/>
    </source>
</evidence>
<dbReference type="Gene3D" id="1.10.357.10">
    <property type="entry name" value="Tetracycline Repressor, domain 2"/>
    <property type="match status" value="1"/>
</dbReference>
<dbReference type="SUPFAM" id="SSF46689">
    <property type="entry name" value="Homeodomain-like"/>
    <property type="match status" value="1"/>
</dbReference>
<accession>A0ABV8TZV6</accession>
<feature type="domain" description="HTH tetR-type" evidence="5">
    <location>
        <begin position="6"/>
        <end position="66"/>
    </location>
</feature>
<dbReference type="InterPro" id="IPR001647">
    <property type="entry name" value="HTH_TetR"/>
</dbReference>
<evidence type="ECO:0000256" key="1">
    <source>
        <dbReference type="ARBA" id="ARBA00023015"/>
    </source>
</evidence>
<dbReference type="Gene3D" id="1.10.10.60">
    <property type="entry name" value="Homeodomain-like"/>
    <property type="match status" value="1"/>
</dbReference>
<dbReference type="PROSITE" id="PS50977">
    <property type="entry name" value="HTH_TETR_2"/>
    <property type="match status" value="1"/>
</dbReference>
<feature type="DNA-binding region" description="H-T-H motif" evidence="4">
    <location>
        <begin position="29"/>
        <end position="48"/>
    </location>
</feature>
<evidence type="ECO:0000256" key="2">
    <source>
        <dbReference type="ARBA" id="ARBA00023125"/>
    </source>
</evidence>
<sequence length="191" mass="20663">MGRSQQFDTDEAVRAARALFWERGFEAASLPELQEATGLSRSSIYHAFGSKRGLFDAAVENYLDEVIRPRLRPMAGDEPDPEAVRDYFEGLRAAVQEAHADRAGNGCLLVNAACAPVSHDPALREKVAEYRAELHAAIASGVDARLPGRSAAERARTAEVATALNIAALVMTRIDVDEALRMVDAAIAMLD</sequence>
<dbReference type="PRINTS" id="PR00455">
    <property type="entry name" value="HTHTETR"/>
</dbReference>
<reference evidence="7" key="1">
    <citation type="journal article" date="2019" name="Int. J. Syst. Evol. Microbiol.">
        <title>The Global Catalogue of Microorganisms (GCM) 10K type strain sequencing project: providing services to taxonomists for standard genome sequencing and annotation.</title>
        <authorList>
            <consortium name="The Broad Institute Genomics Platform"/>
            <consortium name="The Broad Institute Genome Sequencing Center for Infectious Disease"/>
            <person name="Wu L."/>
            <person name="Ma J."/>
        </authorList>
    </citation>
    <scope>NUCLEOTIDE SEQUENCE [LARGE SCALE GENOMIC DNA]</scope>
    <source>
        <strain evidence="7">IBRC-M 10908</strain>
    </source>
</reference>
<keyword evidence="3" id="KW-0804">Transcription</keyword>
<dbReference type="PANTHER" id="PTHR47506:SF1">
    <property type="entry name" value="HTH-TYPE TRANSCRIPTIONAL REGULATOR YJDC"/>
    <property type="match status" value="1"/>
</dbReference>
<dbReference type="EMBL" id="JBHSDK010000018">
    <property type="protein sequence ID" value="MFC4336344.1"/>
    <property type="molecule type" value="Genomic_DNA"/>
</dbReference>
<evidence type="ECO:0000313" key="6">
    <source>
        <dbReference type="EMBL" id="MFC4336344.1"/>
    </source>
</evidence>
<evidence type="ECO:0000259" key="5">
    <source>
        <dbReference type="PROSITE" id="PS50977"/>
    </source>
</evidence>